<keyword evidence="1" id="KW-1133">Transmembrane helix</keyword>
<keyword evidence="1" id="KW-0472">Membrane</keyword>
<protein>
    <submittedName>
        <fullName evidence="2">Uncharacterized protein</fullName>
    </submittedName>
</protein>
<dbReference type="EMBL" id="GGEC01039604">
    <property type="protein sequence ID" value="MBX20088.1"/>
    <property type="molecule type" value="Transcribed_RNA"/>
</dbReference>
<reference evidence="2" key="1">
    <citation type="submission" date="2018-02" db="EMBL/GenBank/DDBJ databases">
        <title>Rhizophora mucronata_Transcriptome.</title>
        <authorList>
            <person name="Meera S.P."/>
            <person name="Sreeshan A."/>
            <person name="Augustine A."/>
        </authorList>
    </citation>
    <scope>NUCLEOTIDE SEQUENCE</scope>
    <source>
        <tissue evidence="2">Leaf</tissue>
    </source>
</reference>
<name>A0A2P2LQ44_RHIMU</name>
<sequence>MTGSLDKSFEGSRLGLLLEGYSISLGIGCFIILINGLFVLLFLL</sequence>
<dbReference type="AlphaFoldDB" id="A0A2P2LQ44"/>
<accession>A0A2P2LQ44</accession>
<dbReference type="EMBL" id="GGEC01039608">
    <property type="protein sequence ID" value="MBX20092.1"/>
    <property type="molecule type" value="Transcribed_RNA"/>
</dbReference>
<feature type="transmembrane region" description="Helical" evidence="1">
    <location>
        <begin position="20"/>
        <end position="43"/>
    </location>
</feature>
<evidence type="ECO:0000256" key="1">
    <source>
        <dbReference type="SAM" id="Phobius"/>
    </source>
</evidence>
<evidence type="ECO:0000313" key="2">
    <source>
        <dbReference type="EMBL" id="MBX20088.1"/>
    </source>
</evidence>
<keyword evidence="1" id="KW-0812">Transmembrane</keyword>
<proteinExistence type="predicted"/>
<organism evidence="2">
    <name type="scientific">Rhizophora mucronata</name>
    <name type="common">Asiatic mangrove</name>
    <dbReference type="NCBI Taxonomy" id="61149"/>
    <lineage>
        <taxon>Eukaryota</taxon>
        <taxon>Viridiplantae</taxon>
        <taxon>Streptophyta</taxon>
        <taxon>Embryophyta</taxon>
        <taxon>Tracheophyta</taxon>
        <taxon>Spermatophyta</taxon>
        <taxon>Magnoliopsida</taxon>
        <taxon>eudicotyledons</taxon>
        <taxon>Gunneridae</taxon>
        <taxon>Pentapetalae</taxon>
        <taxon>rosids</taxon>
        <taxon>fabids</taxon>
        <taxon>Malpighiales</taxon>
        <taxon>Rhizophoraceae</taxon>
        <taxon>Rhizophora</taxon>
    </lineage>
</organism>